<dbReference type="SUPFAM" id="SSF81606">
    <property type="entry name" value="PP2C-like"/>
    <property type="match status" value="1"/>
</dbReference>
<dbReference type="PROSITE" id="PS01032">
    <property type="entry name" value="PPM_1"/>
    <property type="match status" value="1"/>
</dbReference>
<keyword evidence="1" id="KW-0479">Metal-binding</keyword>
<evidence type="ECO:0000256" key="2">
    <source>
        <dbReference type="ARBA" id="ARBA00022801"/>
    </source>
</evidence>
<dbReference type="OrthoDB" id="10264738at2759"/>
<evidence type="ECO:0000256" key="1">
    <source>
        <dbReference type="ARBA" id="ARBA00022723"/>
    </source>
</evidence>
<dbReference type="EMBL" id="MLAK01000685">
    <property type="protein sequence ID" value="OHT07810.1"/>
    <property type="molecule type" value="Genomic_DNA"/>
</dbReference>
<comment type="caution">
    <text evidence="6">The sequence shown here is derived from an EMBL/GenBank/DDBJ whole genome shotgun (WGS) entry which is preliminary data.</text>
</comment>
<comment type="similarity">
    <text evidence="4">Belongs to the PP2C family.</text>
</comment>
<reference evidence="6" key="1">
    <citation type="submission" date="2016-10" db="EMBL/GenBank/DDBJ databases">
        <authorList>
            <person name="Benchimol M."/>
            <person name="Almeida L.G."/>
            <person name="Vasconcelos A.T."/>
            <person name="Perreira-Neves A."/>
            <person name="Rosa I.A."/>
            <person name="Tasca T."/>
            <person name="Bogo M.R."/>
            <person name="de Souza W."/>
        </authorList>
    </citation>
    <scope>NUCLEOTIDE SEQUENCE [LARGE SCALE GENOMIC DNA]</scope>
    <source>
        <strain evidence="6">K</strain>
    </source>
</reference>
<name>A0A1J4KA26_9EUKA</name>
<keyword evidence="3 4" id="KW-0904">Protein phosphatase</keyword>
<dbReference type="PANTHER" id="PTHR47992">
    <property type="entry name" value="PROTEIN PHOSPHATASE"/>
    <property type="match status" value="1"/>
</dbReference>
<sequence length="270" mass="29209">MKMNNVFAQTMPSPTQDRNFVLSGRQLFSGGHAEEIGLRSSMEDACAIIGEFAGAGTQFYGVFDGHGGNEVSLYCANNLHRVISRTLKDEDITVEKAIINSIEEVNKGASSKYPNTGSTAAIVMVVNNIVYCANVGDTRILLVENGKTTRCSYDHKASDPAERQLVLARGGQIVQNRVNGVLMLSRAIGDRVVGPGLSCEPFIKRMRRKDGMRIVIACDGVFDVVDDETVGSLATRHSNTQEAARVIKDLAISRGTTDNVTCIVINLTPK</sequence>
<dbReference type="InterPro" id="IPR036457">
    <property type="entry name" value="PPM-type-like_dom_sf"/>
</dbReference>
<dbReference type="Pfam" id="PF00481">
    <property type="entry name" value="PP2C"/>
    <property type="match status" value="1"/>
</dbReference>
<dbReference type="GO" id="GO:0046872">
    <property type="term" value="F:metal ion binding"/>
    <property type="evidence" value="ECO:0007669"/>
    <property type="project" value="UniProtKB-KW"/>
</dbReference>
<dbReference type="PROSITE" id="PS51746">
    <property type="entry name" value="PPM_2"/>
    <property type="match status" value="1"/>
</dbReference>
<dbReference type="SMART" id="SM00331">
    <property type="entry name" value="PP2C_SIG"/>
    <property type="match status" value="1"/>
</dbReference>
<dbReference type="InterPro" id="IPR015655">
    <property type="entry name" value="PP2C"/>
</dbReference>
<dbReference type="VEuPathDB" id="TrichDB:TRFO_23847"/>
<dbReference type="Proteomes" id="UP000179807">
    <property type="component" value="Unassembled WGS sequence"/>
</dbReference>
<evidence type="ECO:0000256" key="3">
    <source>
        <dbReference type="ARBA" id="ARBA00022912"/>
    </source>
</evidence>
<dbReference type="AlphaFoldDB" id="A0A1J4KA26"/>
<gene>
    <name evidence="6" type="primary">PTC1</name>
    <name evidence="6" type="ORF">TRFO_23847</name>
</gene>
<keyword evidence="7" id="KW-1185">Reference proteome</keyword>
<dbReference type="InterPro" id="IPR001932">
    <property type="entry name" value="PPM-type_phosphatase-like_dom"/>
</dbReference>
<dbReference type="GeneID" id="94838109"/>
<evidence type="ECO:0000313" key="6">
    <source>
        <dbReference type="EMBL" id="OHT07810.1"/>
    </source>
</evidence>
<evidence type="ECO:0000313" key="7">
    <source>
        <dbReference type="Proteomes" id="UP000179807"/>
    </source>
</evidence>
<dbReference type="RefSeq" id="XP_068360946.1">
    <property type="nucleotide sequence ID" value="XM_068503405.1"/>
</dbReference>
<organism evidence="6 7">
    <name type="scientific">Tritrichomonas foetus</name>
    <dbReference type="NCBI Taxonomy" id="1144522"/>
    <lineage>
        <taxon>Eukaryota</taxon>
        <taxon>Metamonada</taxon>
        <taxon>Parabasalia</taxon>
        <taxon>Tritrichomonadida</taxon>
        <taxon>Tritrichomonadidae</taxon>
        <taxon>Tritrichomonas</taxon>
    </lineage>
</organism>
<dbReference type="SMART" id="SM00332">
    <property type="entry name" value="PP2Cc"/>
    <property type="match status" value="1"/>
</dbReference>
<keyword evidence="2 4" id="KW-0378">Hydrolase</keyword>
<accession>A0A1J4KA26</accession>
<dbReference type="GO" id="GO:0004722">
    <property type="term" value="F:protein serine/threonine phosphatase activity"/>
    <property type="evidence" value="ECO:0007669"/>
    <property type="project" value="InterPro"/>
</dbReference>
<proteinExistence type="inferred from homology"/>
<feature type="domain" description="PPM-type phosphatase" evidence="5">
    <location>
        <begin position="29"/>
        <end position="267"/>
    </location>
</feature>
<evidence type="ECO:0000259" key="5">
    <source>
        <dbReference type="PROSITE" id="PS51746"/>
    </source>
</evidence>
<evidence type="ECO:0000256" key="4">
    <source>
        <dbReference type="RuleBase" id="RU003465"/>
    </source>
</evidence>
<dbReference type="CDD" id="cd00143">
    <property type="entry name" value="PP2Cc"/>
    <property type="match status" value="1"/>
</dbReference>
<dbReference type="Gene3D" id="3.60.40.10">
    <property type="entry name" value="PPM-type phosphatase domain"/>
    <property type="match status" value="1"/>
</dbReference>
<protein>
    <submittedName>
        <fullName evidence="6">Protein phosphatase 2C 1</fullName>
    </submittedName>
</protein>
<dbReference type="InterPro" id="IPR000222">
    <property type="entry name" value="PP2C_BS"/>
</dbReference>